<dbReference type="EMBL" id="MN738968">
    <property type="protein sequence ID" value="QHT33451.1"/>
    <property type="molecule type" value="Genomic_DNA"/>
</dbReference>
<proteinExistence type="predicted"/>
<name>A0A6C0EXL5_9ZZZZ</name>
<protein>
    <submittedName>
        <fullName evidence="1">Uncharacterized protein</fullName>
    </submittedName>
</protein>
<sequence length="1898" mass="197473">MSNTGSAVATITSGANTPNPSFVLNSYGTFYIEATVSPSLNYAGTTLTSLQVTVNKDIPTIVFSSTITSQSPYTYLYEESYEFTGGAARITNNTGQTLIYSIVTTGSTITSLSHSPVATIDPTGCFLNTVSCGTTGTSTFRIGATADVSSNGDFGPNTVLSDILTITQATATILQYPQITLNPSATPPVTSSTLVYGQSYTITPDPSQISTITSNTDTNPYPNINYTSSDATIATISGTTVTIKGIGHFHLLVTVSPTTNYYPILRSPSTQIYDTIQAEPTIQNFPTTALSAQTWVYGQQYPGIIPPIINISTTNTDGPLITYSTSDATIATISGNTITIVGVGQFQILVTVHATTNFSAVTYTYPSGSVDTSGGTYTSYQTIPTTPIIKFLTNFTTSSRYGSTYVFVPPSLTNNDPSQSLTYSVSPANSPVATINGSTSSPSFVINSVGTFQIQASCGASTNGYYSALPLNPLSPILSPPITISLEMPIIVFNTANFLSQYTCQPASPYSFSGPIASITNNNVQVLTYSIVATDGVTPSTIATISSNGISLTTNSVGFFQILATATATTNGDYGGNTLASETITIISATPTITAFPTIPSPLIYGNIYTIPYSTSPPYTITTTNTDTSGPSITYSSTNSAVATISGSVTCSSNSAISSITGTTITIVGVGDFQITVTIGATANYNAAPYTYPSPTTWYTAIQATPTITLPSNLDNGWVIGGTYKLTSSVTTNAGSGYTDPNQVTYSFVTNNNSVKMVAVGYGGTNSIAYSNDGINWTGIGIGVISSGSAVAWNGNIWVVSSTSSESGEPSMVFSFNGINWFPVNNVVLTVINDIASSGPMWVAVGRGGVCNIAYSYDGIYWYNASASASNIFTNVNGVAWNGTIWVAVGSGQNSLAYSSDGINWNVTGTSTNTFNTAYDVAWNGAMWVAVGEVAQYTIAYSNDGMNWTGVSNSASSIFTSAGQGIAWNGSIWVAAGQGNNSMAYSQDGVNWTGSSNSTGIITGFGVHVAWSGSLWVVVGTWNNSSGYTMAYSSDGNNWIGVTNSVSSIFPNGSGLGIASTALIPNTIASLPNTIVAGALNPLVGGGNTIFYSNDGMNWNPAYGTNNNSNSGTIFSSQCAGVAWNGSMWVAVGAGVNTIAYSINGQYWYPSNNSVNIFSAVSGGAGVAWNGSMWVAVGSGPNTIAYSPDGINWTGSNNSTTIFSSSSVGGNDVAWNGSMWVAVGYGTNNTIAYSTDGINWTGSNYSTSIFSNCGNGIAWNGDMWVAVGNGTNNTIAWSNDGIGWSQATNSIGGGISKTIFSSGCGIAWNGSIWVAVGDGSGTNNTIAYSYDGKEWTGVGNSIFLFVGSGVTWYSAYNIWVATGSGNNNIAYSSDGIHWSPVNNSASIYEGMAIASTSDVVFYTNTGNNDNNASFPSSTQIAIKDVGSFQIQASLSGSTNFLSAVPVISNIITISPSTVSLTYNFANAGYVYGGTYTLPANPTNNTDTNPPPTIIYGITTQSNSTGSGSIGGNTLTTTAAGGVYISITVSATQNFNAASFSAPVTIAQATPVVVMNSAWITAETYSFTIGSVFGVYSLISSNSNTDVGLTYSLSPSISNGIGTVSIENNETVYCNAPGIFSLQVTSNATANFIAYSFQTPAFYVSVVPEVIIFNNPGTWPPNAQISGEVGMAICITENSYPFGFNNYSALTITNSGNGATFTLNANTSPTYNSVIYKYMVFFEPNTANTFSTALSTSTASNIVYVGTNSLAGGVVSGQDIIFTFSGNTVGQGYPDPLIINWNPGSIDITQGWVYGAFYSYANNITISQNLPSGTGVTVSTLMSGSIAGYFIAPWAGYDTISVTGGVPALNTLGYTALEQAWGAWVNINAGDQFGSTLTSDNVHYYYVGIPQITNPVTYH</sequence>
<reference evidence="1" key="1">
    <citation type="journal article" date="2020" name="Nature">
        <title>Giant virus diversity and host interactions through global metagenomics.</title>
        <authorList>
            <person name="Schulz F."/>
            <person name="Roux S."/>
            <person name="Paez-Espino D."/>
            <person name="Jungbluth S."/>
            <person name="Walsh D.A."/>
            <person name="Denef V.J."/>
            <person name="McMahon K.D."/>
            <person name="Konstantinidis K.T."/>
            <person name="Eloe-Fadrosh E.A."/>
            <person name="Kyrpides N.C."/>
            <person name="Woyke T."/>
        </authorList>
    </citation>
    <scope>NUCLEOTIDE SEQUENCE</scope>
    <source>
        <strain evidence="1">GVMAG-M-3300009161-36</strain>
    </source>
</reference>
<accession>A0A6C0EXL5</accession>
<dbReference type="InterPro" id="IPR036278">
    <property type="entry name" value="Sialidase_sf"/>
</dbReference>
<dbReference type="SUPFAM" id="SSF50939">
    <property type="entry name" value="Sialidases"/>
    <property type="match status" value="2"/>
</dbReference>
<evidence type="ECO:0000313" key="1">
    <source>
        <dbReference type="EMBL" id="QHT33451.1"/>
    </source>
</evidence>
<organism evidence="1">
    <name type="scientific">viral metagenome</name>
    <dbReference type="NCBI Taxonomy" id="1070528"/>
    <lineage>
        <taxon>unclassified sequences</taxon>
        <taxon>metagenomes</taxon>
        <taxon>organismal metagenomes</taxon>
    </lineage>
</organism>